<evidence type="ECO:0000313" key="6">
    <source>
        <dbReference type="Proteomes" id="UP000028945"/>
    </source>
</evidence>
<dbReference type="PANTHER" id="PTHR30332">
    <property type="entry name" value="PROBABLE GENERAL SECRETION PATHWAY PROTEIN D"/>
    <property type="match status" value="1"/>
</dbReference>
<accession>A0A077DCN2</accession>
<dbReference type="GO" id="GO:0015627">
    <property type="term" value="C:type II protein secretion system complex"/>
    <property type="evidence" value="ECO:0007669"/>
    <property type="project" value="TreeGrafter"/>
</dbReference>
<dbReference type="HOGENOM" id="CLU_017952_2_0_4"/>
<evidence type="ECO:0000256" key="2">
    <source>
        <dbReference type="SAM" id="SignalP"/>
    </source>
</evidence>
<dbReference type="InterPro" id="IPR001775">
    <property type="entry name" value="GspD/PilQ"/>
</dbReference>
<organism evidence="5 6">
    <name type="scientific">Basilea psittacipulmonis DSM 24701</name>
    <dbReference type="NCBI Taxonomy" id="1072685"/>
    <lineage>
        <taxon>Bacteria</taxon>
        <taxon>Pseudomonadati</taxon>
        <taxon>Pseudomonadota</taxon>
        <taxon>Betaproteobacteria</taxon>
        <taxon>Burkholderiales</taxon>
        <taxon>Alcaligenaceae</taxon>
        <taxon>Basilea</taxon>
    </lineage>
</organism>
<dbReference type="GO" id="GO:0009306">
    <property type="term" value="P:protein secretion"/>
    <property type="evidence" value="ECO:0007669"/>
    <property type="project" value="InterPro"/>
</dbReference>
<dbReference type="InterPro" id="IPR032789">
    <property type="entry name" value="T2SS-T3SS_pil_N"/>
</dbReference>
<dbReference type="OrthoDB" id="9775455at2"/>
<dbReference type="PANTHER" id="PTHR30332:SF17">
    <property type="entry name" value="TYPE IV PILIATION SYSTEM PROTEIN DR_0774-RELATED"/>
    <property type="match status" value="1"/>
</dbReference>
<dbReference type="STRING" id="1072685.IX83_02640"/>
<dbReference type="InterPro" id="IPR004846">
    <property type="entry name" value="T2SS/T3SS_dom"/>
</dbReference>
<comment type="similarity">
    <text evidence="1">Belongs to the bacterial secretin family.</text>
</comment>
<dbReference type="RefSeq" id="WP_038498853.1">
    <property type="nucleotide sequence ID" value="NZ_AFWK01000112.1"/>
</dbReference>
<dbReference type="PRINTS" id="PR00811">
    <property type="entry name" value="BCTERIALGSPD"/>
</dbReference>
<protein>
    <submittedName>
        <fullName evidence="5">Uncharacterized protein</fullName>
    </submittedName>
</protein>
<reference evidence="5 6" key="1">
    <citation type="journal article" date="2014" name="BMC Genomics">
        <title>A genomic perspective on a new bacterial genus and species from the Alcaligenaceae family, Basilea psittacipulmonis.</title>
        <authorList>
            <person name="Whiteson K.L."/>
            <person name="Hernandez D."/>
            <person name="Lazarevic V."/>
            <person name="Gaia N."/>
            <person name="Farinelli L."/>
            <person name="Francois P."/>
            <person name="Pilo P."/>
            <person name="Frey J."/>
            <person name="Schrenzel J."/>
        </authorList>
    </citation>
    <scope>NUCLEOTIDE SEQUENCE [LARGE SCALE GENOMIC DNA]</scope>
    <source>
        <strain evidence="5 6">DSM 24701</strain>
    </source>
</reference>
<keyword evidence="2" id="KW-0732">Signal</keyword>
<dbReference type="Pfam" id="PF13629">
    <property type="entry name" value="T2SS-T3SS_pil_N"/>
    <property type="match status" value="1"/>
</dbReference>
<evidence type="ECO:0000259" key="4">
    <source>
        <dbReference type="Pfam" id="PF13629"/>
    </source>
</evidence>
<feature type="signal peptide" evidence="2">
    <location>
        <begin position="1"/>
        <end position="25"/>
    </location>
</feature>
<dbReference type="Proteomes" id="UP000028945">
    <property type="component" value="Chromosome"/>
</dbReference>
<dbReference type="EMBL" id="CP009238">
    <property type="protein sequence ID" value="AIL32359.1"/>
    <property type="molecule type" value="Genomic_DNA"/>
</dbReference>
<dbReference type="InterPro" id="IPR050810">
    <property type="entry name" value="Bact_Secretion_Sys_Channel"/>
</dbReference>
<feature type="domain" description="Pilus formation protein N-terminal" evidence="4">
    <location>
        <begin position="25"/>
        <end position="94"/>
    </location>
</feature>
<dbReference type="AlphaFoldDB" id="A0A077DCN2"/>
<dbReference type="KEGG" id="bpsi:IX83_02640"/>
<name>A0A077DCN2_9BURK</name>
<evidence type="ECO:0000259" key="3">
    <source>
        <dbReference type="Pfam" id="PF00263"/>
    </source>
</evidence>
<keyword evidence="6" id="KW-1185">Reference proteome</keyword>
<feature type="domain" description="Type II/III secretion system secretin-like" evidence="3">
    <location>
        <begin position="264"/>
        <end position="426"/>
    </location>
</feature>
<evidence type="ECO:0000313" key="5">
    <source>
        <dbReference type="EMBL" id="AIL32359.1"/>
    </source>
</evidence>
<dbReference type="PRINTS" id="PR01032">
    <property type="entry name" value="PHAGEIV"/>
</dbReference>
<gene>
    <name evidence="5" type="ORF">IX83_02640</name>
</gene>
<sequence>MFLSNRFLKVFSVVTLATVASVVQAAAYRLEMGGSHVVNTNKDIDTVFVSNSTIADYEVVGDRKLVVYAKAEGTSQVTTIGADGEVITDDQFIVVGNALGYLSDTNRQIRARFPNTSLVVRKIGQAYIIEGKAKTWAESKQVEHIVGEALGLESEVIQKGFETDLPNSGSGRFLDEYRYKGLINNAIVDEPSQINVKMTIVDVSKKFKDQLGIDWFARDGSLNRGIGFGANMSGSGTNFSGSITPGSYGLGLFNSKHISAFFNALNDDTKGRILSEPNISVLSGETAEILIGGEYPYTTASSTSGVANTTEYKEYGIKLKIGAKIDSHDKIRLMMYQDVSEIQVEPSLNSSGDSIARLVTNRSRSTIELKDGESFVIGGLYSKKDSESLKKFPLLGDLPIIGAFFRSASTHTEDRELIIVATVNLVRPTVSPEQYYPEYDDRSIYEVFFNTTPIKNSVWRSRATKFIQKGGFIQ</sequence>
<evidence type="ECO:0000256" key="1">
    <source>
        <dbReference type="RuleBase" id="RU004003"/>
    </source>
</evidence>
<dbReference type="Pfam" id="PF00263">
    <property type="entry name" value="Secretin"/>
    <property type="match status" value="1"/>
</dbReference>
<feature type="chain" id="PRO_5001717821" evidence="2">
    <location>
        <begin position="26"/>
        <end position="474"/>
    </location>
</feature>
<dbReference type="eggNOG" id="COG4964">
    <property type="taxonomic scope" value="Bacteria"/>
</dbReference>
<proteinExistence type="inferred from homology"/>